<protein>
    <submittedName>
        <fullName evidence="3">Uncharacterized protein</fullName>
    </submittedName>
</protein>
<dbReference type="AlphaFoldDB" id="A0A914XR35"/>
<accession>A0A914XR35</accession>
<proteinExistence type="predicted"/>
<feature type="transmembrane region" description="Helical" evidence="1">
    <location>
        <begin position="81"/>
        <end position="103"/>
    </location>
</feature>
<evidence type="ECO:0000313" key="3">
    <source>
        <dbReference type="WBParaSite" id="PSAMB.scaffold9133size5316.g32153.t1"/>
    </source>
</evidence>
<evidence type="ECO:0000256" key="1">
    <source>
        <dbReference type="SAM" id="Phobius"/>
    </source>
</evidence>
<keyword evidence="1" id="KW-0472">Membrane</keyword>
<keyword evidence="1" id="KW-0812">Transmembrane</keyword>
<dbReference type="WBParaSite" id="PSAMB.scaffold9133size5316.g32153.t1">
    <property type="protein sequence ID" value="PSAMB.scaffold9133size5316.g32153.t1"/>
    <property type="gene ID" value="PSAMB.scaffold9133size5316.g32153"/>
</dbReference>
<evidence type="ECO:0000313" key="2">
    <source>
        <dbReference type="Proteomes" id="UP000887566"/>
    </source>
</evidence>
<name>A0A914XR35_9BILA</name>
<reference evidence="3" key="1">
    <citation type="submission" date="2022-11" db="UniProtKB">
        <authorList>
            <consortium name="WormBaseParasite"/>
        </authorList>
    </citation>
    <scope>IDENTIFICATION</scope>
</reference>
<sequence>MNSVYSEDSTGENKKEEEYVKHNEKVLNDNNKYQEDNAPVQVLSQEKAPHQASVYSSFHMTDEDVNGGTSMRVRKEEKRRIIVCVGFLAVILMLIALVFTLLYTSLVEKKNITLSSDSTITAVPTIPGNTKKQQNKEMQLDKAISESCIETDETYLNPMKKLSNGSEELLSKETQMRKCILDGCIGTDEVCLNQMKRLSNCTEKLQNREMQMRSFISDGCLKRERVCFSQMKKLLNGTEDQQNKEIHMRNTTLDGCIKNRKV</sequence>
<keyword evidence="1" id="KW-1133">Transmembrane helix</keyword>
<organism evidence="2 3">
    <name type="scientific">Plectus sambesii</name>
    <dbReference type="NCBI Taxonomy" id="2011161"/>
    <lineage>
        <taxon>Eukaryota</taxon>
        <taxon>Metazoa</taxon>
        <taxon>Ecdysozoa</taxon>
        <taxon>Nematoda</taxon>
        <taxon>Chromadorea</taxon>
        <taxon>Plectida</taxon>
        <taxon>Plectina</taxon>
        <taxon>Plectoidea</taxon>
        <taxon>Plectidae</taxon>
        <taxon>Plectus</taxon>
    </lineage>
</organism>
<keyword evidence="2" id="KW-1185">Reference proteome</keyword>
<dbReference type="Proteomes" id="UP000887566">
    <property type="component" value="Unplaced"/>
</dbReference>